<dbReference type="InterPro" id="IPR002880">
    <property type="entry name" value="Pyrv_Fd/Flavodoxin_OxRdtase_N"/>
</dbReference>
<feature type="binding site" evidence="13">
    <location>
        <position position="837"/>
    </location>
    <ligand>
        <name>[4Fe-4S] cluster</name>
        <dbReference type="ChEBI" id="CHEBI:49883"/>
        <label>3</label>
    </ligand>
</feature>
<feature type="site" description="Important for catalytic activity" evidence="12">
    <location>
        <position position="123"/>
    </location>
</feature>
<comment type="catalytic activity">
    <reaction evidence="9 10">
        <text>oxidized [flavodoxin] + pyruvate + CoA + 2 H(+) = reduced [flavodoxin] + acetyl-CoA + CO2</text>
        <dbReference type="Rhea" id="RHEA:44140"/>
        <dbReference type="Rhea" id="RHEA-COMP:10622"/>
        <dbReference type="Rhea" id="RHEA-COMP:10623"/>
        <dbReference type="ChEBI" id="CHEBI:15361"/>
        <dbReference type="ChEBI" id="CHEBI:15378"/>
        <dbReference type="ChEBI" id="CHEBI:16526"/>
        <dbReference type="ChEBI" id="CHEBI:57287"/>
        <dbReference type="ChEBI" id="CHEBI:57288"/>
        <dbReference type="ChEBI" id="CHEBI:57618"/>
        <dbReference type="ChEBI" id="CHEBI:58210"/>
    </reaction>
</comment>
<protein>
    <recommendedName>
        <fullName evidence="10">Pyruvate-flavodoxin oxidoreductase</fullName>
        <ecNumber evidence="10">1.2.7.-</ecNumber>
    </recommendedName>
</protein>
<dbReference type="InterPro" id="IPR033412">
    <property type="entry name" value="PFOR_II"/>
</dbReference>
<feature type="site" description="Important for catalytic activity" evidence="12">
    <location>
        <position position="73"/>
    </location>
</feature>
<keyword evidence="3 13" id="KW-0004">4Fe-4S</keyword>
<dbReference type="PANTHER" id="PTHR32154:SF0">
    <property type="entry name" value="PYRUVATE-FLAVODOXIN OXIDOREDUCTASE-RELATED"/>
    <property type="match status" value="1"/>
</dbReference>
<feature type="domain" description="4Fe-4S ferredoxin-type" evidence="14">
    <location>
        <begin position="753"/>
        <end position="782"/>
    </location>
</feature>
<evidence type="ECO:0000256" key="4">
    <source>
        <dbReference type="ARBA" id="ARBA00022723"/>
    </source>
</evidence>
<dbReference type="Gene3D" id="4.10.780.10">
    <property type="entry name" value="Pyruvate-flavodoxin oxidoreductase, EKR domain"/>
    <property type="match status" value="1"/>
</dbReference>
<dbReference type="InterPro" id="IPR050722">
    <property type="entry name" value="Pyruvate:ferred/Flavod_OxRd"/>
</dbReference>
<keyword evidence="6 10" id="KW-0560">Oxidoreductase</keyword>
<dbReference type="Gene3D" id="3.40.920.10">
    <property type="entry name" value="Pyruvate-ferredoxin oxidoreductase, PFOR, domain III"/>
    <property type="match status" value="1"/>
</dbReference>
<evidence type="ECO:0000256" key="12">
    <source>
        <dbReference type="PIRSR" id="PIRSR000159-2"/>
    </source>
</evidence>
<dbReference type="PROSITE" id="PS00198">
    <property type="entry name" value="4FE4S_FER_1"/>
    <property type="match status" value="2"/>
</dbReference>
<feature type="binding site" evidence="13">
    <location>
        <position position="762"/>
    </location>
    <ligand>
        <name>[4Fe-4S] cluster</name>
        <dbReference type="ChEBI" id="CHEBI:49883"/>
        <label>2</label>
    </ligand>
</feature>
<evidence type="ECO:0000256" key="8">
    <source>
        <dbReference type="ARBA" id="ARBA00023014"/>
    </source>
</evidence>
<dbReference type="Pfam" id="PF02775">
    <property type="entry name" value="TPP_enzyme_C"/>
    <property type="match status" value="1"/>
</dbReference>
<sequence>MQTETADIAQSSTRIVLDGNEAAARIAYLASEVVAIYPITPSSSMGEWADEWAAHGKRNLWGAVPQVIEMQSEGGAAGAIHGALTTGALASTFTASQGLLLMIPNLYKIAGELTPAVIHVAARAVATHALSIFGDHSDVMAARGTGCALLASASVQEAMDMAAIAHAATLKGRLPFIHFFDGFRTSHELDDVEEVDAAQLHRLIDDADVHAHRARALSPEHPVVRGTAQNPDVFFQAREAVNPFYDALPGIVQATMERFAALGGRRYQLFDYVGDPRAERVLVLMGSGAETAEEAVAALRARGERVGVLKVRLFRPFASEVFVAALPPTTRAIAVLDRCKEPGSAGEPLYQDVLTALAECGEAHFARLPRVSGGRYGLASKEFTPAMAKAVFDDLAKEAPRRHFTVGIHDDVTHLSLAFDPDWRSGAGRGVTACVFYGLGSDGTVSANKNAIKIIAEHTGLHAQGYFVYDSKKSGAMTVSHLRFGPQSIRSHYLIGPGEASFVACHQPAFVGRFDLLELAASGAVFLLNTPLAPERVWAALPPTMQRTIRRKELRLYAIDAYALAQAQGMGRRINTIMQTAFFAIAGMLPQQDAISALKHAVEKTYGRKGQRLVEQNFAAIDATVAGLAAVPVPLDGDREQECVTAAPSAVPEFVARVTLPLIRGQGERLPVSLMPADGTWPVGTTRYEKRNLALQIPVWEPDLCIQCGKCVLVCPHAAIRSKAFTSDAAALAPAGFKHDAAKGKEYDGSLRLSYQVAPEDCTGCNLCVDVCPIHDKSDNRRKALNMVELDDALRTSERANWAFFVELPEHDRAAVRPSIIRSAMLFEPLFEFSGACAGCGETPYLKLASQLFGDRMLVANATGCSSIYGGNLPTTPWAANAEGRGPAWSNSLFEDNAEFGLGMRATLDQQRTQAEGLLVALRDRLDPALVAALLESKQDDEAALRAQRERVAALRTALAGIDDPRARELATLAEALQRKSVWIVGGDGWAYDIGYGGLDHVLASGRDVNILVLDTEVYSNTGGQTSKATPRGAVAKFSAGGKRVAKKDLALLAMDYGHVYVARVAYGAKDQQTLSAFLEAEAWHGPSLIIAYSPCIAHGVDLAHNLRQQELAVASGHWPLFRFDPRRAAAGSNPLKLDSARPSIPYANFTRTEGRFEMLRIADPLTAGRLTAEAQREVLARYHHYEQLAGLAQDELPAPQDMSKNEAEE</sequence>
<evidence type="ECO:0000256" key="7">
    <source>
        <dbReference type="ARBA" id="ARBA00023004"/>
    </source>
</evidence>
<dbReference type="InterPro" id="IPR011766">
    <property type="entry name" value="TPP_enzyme_TPP-bd"/>
</dbReference>
<evidence type="ECO:0000313" key="16">
    <source>
        <dbReference type="Proteomes" id="UP000246569"/>
    </source>
</evidence>
<feature type="binding site" evidence="11">
    <location>
        <position position="123"/>
    </location>
    <ligand>
        <name>pyruvate</name>
        <dbReference type="ChEBI" id="CHEBI:15361"/>
    </ligand>
</feature>
<dbReference type="InterPro" id="IPR009014">
    <property type="entry name" value="Transketo_C/PFOR_II"/>
</dbReference>
<keyword evidence="4 13" id="KW-0479">Metal-binding</keyword>
<dbReference type="SUPFAM" id="SSF52518">
    <property type="entry name" value="Thiamin diphosphate-binding fold (THDP-binding)"/>
    <property type="match status" value="2"/>
</dbReference>
<feature type="binding site" evidence="13">
    <location>
        <position position="865"/>
    </location>
    <ligand>
        <name>[4Fe-4S] cluster</name>
        <dbReference type="ChEBI" id="CHEBI:49883"/>
        <label>3</label>
    </ligand>
</feature>
<dbReference type="SUPFAM" id="SSF53323">
    <property type="entry name" value="Pyruvate-ferredoxin oxidoreductase, PFOR, domain III"/>
    <property type="match status" value="1"/>
</dbReference>
<dbReference type="GO" id="GO:0005506">
    <property type="term" value="F:iron ion binding"/>
    <property type="evidence" value="ECO:0007669"/>
    <property type="project" value="InterPro"/>
</dbReference>
<gene>
    <name evidence="15" type="ORF">C7443_10161</name>
</gene>
<dbReference type="PIRSF" id="PIRSF000159">
    <property type="entry name" value="NifJ"/>
    <property type="match status" value="1"/>
</dbReference>
<dbReference type="GO" id="GO:0051539">
    <property type="term" value="F:4 iron, 4 sulfur cluster binding"/>
    <property type="evidence" value="ECO:0007669"/>
    <property type="project" value="UniProtKB-KW"/>
</dbReference>
<organism evidence="15 16">
    <name type="scientific">Plasticicumulans acidivorans</name>
    <dbReference type="NCBI Taxonomy" id="886464"/>
    <lineage>
        <taxon>Bacteria</taxon>
        <taxon>Pseudomonadati</taxon>
        <taxon>Pseudomonadota</taxon>
        <taxon>Gammaproteobacteria</taxon>
        <taxon>Candidatus Competibacteraceae</taxon>
        <taxon>Plasticicumulans</taxon>
    </lineage>
</organism>
<feature type="domain" description="4Fe-4S ferredoxin-type" evidence="14">
    <location>
        <begin position="696"/>
        <end position="725"/>
    </location>
</feature>
<evidence type="ECO:0000256" key="6">
    <source>
        <dbReference type="ARBA" id="ARBA00023002"/>
    </source>
</evidence>
<feature type="binding site" evidence="11">
    <location>
        <begin position="1016"/>
        <end position="1021"/>
    </location>
    <ligand>
        <name>thiamine diphosphate</name>
        <dbReference type="ChEBI" id="CHEBI:58937"/>
    </ligand>
</feature>
<dbReference type="CDD" id="cd07034">
    <property type="entry name" value="TPP_PYR_PFOR_IOR-alpha_like"/>
    <property type="match status" value="1"/>
</dbReference>
<evidence type="ECO:0000256" key="10">
    <source>
        <dbReference type="PIRNR" id="PIRNR000159"/>
    </source>
</evidence>
<dbReference type="InterPro" id="IPR037112">
    <property type="entry name" value="Pyrv-flavodox_OxR_EKR_sf"/>
</dbReference>
<feature type="binding site" evidence="11">
    <location>
        <begin position="987"/>
        <end position="990"/>
    </location>
    <ligand>
        <name>thiamine diphosphate</name>
        <dbReference type="ChEBI" id="CHEBI:58937"/>
    </ligand>
</feature>
<accession>A0A317MZD5</accession>
<feature type="binding site" evidence="13">
    <location>
        <position position="772"/>
    </location>
    <ligand>
        <name>[4Fe-4S] cluster</name>
        <dbReference type="ChEBI" id="CHEBI:49883"/>
        <label>1</label>
    </ligand>
</feature>
<proteinExistence type="inferred from homology"/>
<dbReference type="Pfam" id="PF17147">
    <property type="entry name" value="PFOR_II"/>
    <property type="match status" value="1"/>
</dbReference>
<dbReference type="FunFam" id="3.40.50.920:FF:000007">
    <property type="entry name" value="Pyruvate:ferredoxin (Flavodoxin) oxidoreductase"/>
    <property type="match status" value="1"/>
</dbReference>
<evidence type="ECO:0000259" key="14">
    <source>
        <dbReference type="PROSITE" id="PS51379"/>
    </source>
</evidence>
<keyword evidence="2 10" id="KW-0813">Transport</keyword>
<keyword evidence="15" id="KW-0670">Pyruvate</keyword>
<feature type="binding site" evidence="13">
    <location>
        <position position="840"/>
    </location>
    <ligand>
        <name>[4Fe-4S] cluster</name>
        <dbReference type="ChEBI" id="CHEBI:49883"/>
        <label>3</label>
    </ligand>
</feature>
<evidence type="ECO:0000256" key="11">
    <source>
        <dbReference type="PIRSR" id="PIRSR000159-1"/>
    </source>
</evidence>
<evidence type="ECO:0000256" key="9">
    <source>
        <dbReference type="ARBA" id="ARBA00048963"/>
    </source>
</evidence>
<comment type="caution">
    <text evidence="15">The sequence shown here is derived from an EMBL/GenBank/DDBJ whole genome shotgun (WGS) entry which is preliminary data.</text>
</comment>
<dbReference type="EMBL" id="QGTJ01000001">
    <property type="protein sequence ID" value="PWV65577.1"/>
    <property type="molecule type" value="Genomic_DNA"/>
</dbReference>
<comment type="similarity">
    <text evidence="1 10">Belongs to the pyruvate:ferredoxin/flavodoxin oxidoreductase family.</text>
</comment>
<feature type="site" description="Important for catalytic activity" evidence="12">
    <location>
        <position position="40"/>
    </location>
</feature>
<feature type="binding site" evidence="13">
    <location>
        <position position="768"/>
    </location>
    <ligand>
        <name>[4Fe-4S] cluster</name>
        <dbReference type="ChEBI" id="CHEBI:49883"/>
        <label>2</label>
    </ligand>
</feature>
<evidence type="ECO:0000256" key="2">
    <source>
        <dbReference type="ARBA" id="ARBA00022448"/>
    </source>
</evidence>
<dbReference type="FunFam" id="3.40.50.970:FF:000012">
    <property type="entry name" value="Pyruvate:ferredoxin (Flavodoxin) oxidoreductase"/>
    <property type="match status" value="1"/>
</dbReference>
<evidence type="ECO:0000256" key="3">
    <source>
        <dbReference type="ARBA" id="ARBA00022485"/>
    </source>
</evidence>
<dbReference type="InterPro" id="IPR029061">
    <property type="entry name" value="THDP-binding"/>
</dbReference>
<dbReference type="Pfam" id="PF10371">
    <property type="entry name" value="EKR"/>
    <property type="match status" value="1"/>
</dbReference>
<dbReference type="Gene3D" id="3.40.50.920">
    <property type="match status" value="1"/>
</dbReference>
<dbReference type="Gene3D" id="3.40.50.970">
    <property type="match status" value="2"/>
</dbReference>
<dbReference type="NCBIfam" id="TIGR02176">
    <property type="entry name" value="pyruv_ox_red"/>
    <property type="match status" value="1"/>
</dbReference>
<evidence type="ECO:0000256" key="13">
    <source>
        <dbReference type="PIRSR" id="PIRSR000159-50"/>
    </source>
</evidence>
<feature type="binding site" evidence="13">
    <location>
        <position position="705"/>
    </location>
    <ligand>
        <name>[4Fe-4S] cluster</name>
        <dbReference type="ChEBI" id="CHEBI:49883"/>
        <label>1</label>
    </ligand>
</feature>
<dbReference type="RefSeq" id="WP_110016582.1">
    <property type="nucleotide sequence ID" value="NZ_QGTJ01000001.1"/>
</dbReference>
<dbReference type="PROSITE" id="PS51379">
    <property type="entry name" value="4FE4S_FER_2"/>
    <property type="match status" value="2"/>
</dbReference>
<feature type="binding site" evidence="11">
    <location>
        <position position="40"/>
    </location>
    <ligand>
        <name>pyruvate</name>
        <dbReference type="ChEBI" id="CHEBI:15361"/>
    </ligand>
</feature>
<dbReference type="GO" id="GO:0044281">
    <property type="term" value="P:small molecule metabolic process"/>
    <property type="evidence" value="ECO:0007669"/>
    <property type="project" value="UniProtKB-ARBA"/>
</dbReference>
<feature type="binding site" evidence="13">
    <location>
        <position position="765"/>
    </location>
    <ligand>
        <name>[4Fe-4S] cluster</name>
        <dbReference type="ChEBI" id="CHEBI:49883"/>
        <label>2</label>
    </ligand>
</feature>
<dbReference type="SUPFAM" id="SSF52922">
    <property type="entry name" value="TK C-terminal domain-like"/>
    <property type="match status" value="1"/>
</dbReference>
<dbReference type="Proteomes" id="UP000246569">
    <property type="component" value="Unassembled WGS sequence"/>
</dbReference>
<feature type="binding site" evidence="13">
    <location>
        <position position="711"/>
    </location>
    <ligand>
        <name>[4Fe-4S] cluster</name>
        <dbReference type="ChEBI" id="CHEBI:49883"/>
        <label>1</label>
    </ligand>
</feature>
<dbReference type="GO" id="GO:0030976">
    <property type="term" value="F:thiamine pyrophosphate binding"/>
    <property type="evidence" value="ECO:0007669"/>
    <property type="project" value="InterPro"/>
</dbReference>
<dbReference type="InterPro" id="IPR017896">
    <property type="entry name" value="4Fe4S_Fe-S-bd"/>
</dbReference>
<reference evidence="15 16" key="1">
    <citation type="submission" date="2018-05" db="EMBL/GenBank/DDBJ databases">
        <title>Genomic Encyclopedia of Type Strains, Phase IV (KMG-IV): sequencing the most valuable type-strain genomes for metagenomic binning, comparative biology and taxonomic classification.</title>
        <authorList>
            <person name="Goeker M."/>
        </authorList>
    </citation>
    <scope>NUCLEOTIDE SEQUENCE [LARGE SCALE GENOMIC DNA]</scope>
    <source>
        <strain evidence="15 16">DSM 23606</strain>
    </source>
</reference>
<dbReference type="GO" id="GO:0006979">
    <property type="term" value="P:response to oxidative stress"/>
    <property type="evidence" value="ECO:0007669"/>
    <property type="project" value="TreeGrafter"/>
</dbReference>
<dbReference type="AlphaFoldDB" id="A0A317MZD5"/>
<dbReference type="InterPro" id="IPR019456">
    <property type="entry name" value="Pyrv-flavodox_OxRtase_EKR"/>
</dbReference>
<dbReference type="Pfam" id="PF01855">
    <property type="entry name" value="POR_N"/>
    <property type="match status" value="1"/>
</dbReference>
<dbReference type="Gene3D" id="3.30.70.20">
    <property type="match status" value="1"/>
</dbReference>
<dbReference type="GO" id="GO:0016903">
    <property type="term" value="F:oxidoreductase activity, acting on the aldehyde or oxo group of donors"/>
    <property type="evidence" value="ECO:0007669"/>
    <property type="project" value="InterPro"/>
</dbReference>
<feature type="binding site" evidence="11">
    <location>
        <position position="73"/>
    </location>
    <ligand>
        <name>thiamine diphosphate</name>
        <dbReference type="ChEBI" id="CHEBI:58937"/>
    </ligand>
</feature>
<dbReference type="PANTHER" id="PTHR32154">
    <property type="entry name" value="PYRUVATE-FLAVODOXIN OXIDOREDUCTASE-RELATED"/>
    <property type="match status" value="1"/>
</dbReference>
<evidence type="ECO:0000313" key="15">
    <source>
        <dbReference type="EMBL" id="PWV65577.1"/>
    </source>
</evidence>
<feature type="binding site" evidence="13">
    <location>
        <position position="1096"/>
    </location>
    <ligand>
        <name>[4Fe-4S] cluster</name>
        <dbReference type="ChEBI" id="CHEBI:49883"/>
        <label>3</label>
    </ligand>
</feature>
<feature type="binding site" evidence="13">
    <location>
        <position position="708"/>
    </location>
    <ligand>
        <name>[4Fe-4S] cluster</name>
        <dbReference type="ChEBI" id="CHEBI:49883"/>
        <label>1</label>
    </ligand>
</feature>
<dbReference type="InterPro" id="IPR017900">
    <property type="entry name" value="4Fe4S_Fe_S_CS"/>
</dbReference>
<evidence type="ECO:0000256" key="5">
    <source>
        <dbReference type="ARBA" id="ARBA00022982"/>
    </source>
</evidence>
<keyword evidence="5 10" id="KW-0249">Electron transport</keyword>
<dbReference type="InterPro" id="IPR019752">
    <property type="entry name" value="Pyrv/ketoisovalerate_OxRed_cat"/>
</dbReference>
<dbReference type="FunFam" id="3.30.70.20:FF:000022">
    <property type="entry name" value="Pyruvate:ferredoxin (Flavodoxin) oxidoreductase"/>
    <property type="match status" value="1"/>
</dbReference>
<feature type="binding site" evidence="13">
    <location>
        <position position="715"/>
    </location>
    <ligand>
        <name>[4Fe-4S] cluster</name>
        <dbReference type="ChEBI" id="CHEBI:49883"/>
        <label>2</label>
    </ligand>
</feature>
<dbReference type="SMART" id="SM00890">
    <property type="entry name" value="EKR"/>
    <property type="match status" value="1"/>
</dbReference>
<keyword evidence="7 13" id="KW-0408">Iron</keyword>
<evidence type="ECO:0000256" key="1">
    <source>
        <dbReference type="ARBA" id="ARBA00009032"/>
    </source>
</evidence>
<dbReference type="EC" id="1.2.7.-" evidence="10"/>
<keyword evidence="16" id="KW-1185">Reference proteome</keyword>
<feature type="site" description="Important for catalytic activity" evidence="12">
    <location>
        <position position="1021"/>
    </location>
</feature>
<comment type="function">
    <text evidence="10">Oxidoreductase required for the transfer of electrons from pyruvate to flavodoxin.</text>
</comment>
<dbReference type="GO" id="GO:0022900">
    <property type="term" value="P:electron transport chain"/>
    <property type="evidence" value="ECO:0007669"/>
    <property type="project" value="InterPro"/>
</dbReference>
<dbReference type="InterPro" id="IPR002869">
    <property type="entry name" value="Pyrv_flavodox_OxRed_cen"/>
</dbReference>
<dbReference type="InterPro" id="IPR011895">
    <property type="entry name" value="Pyrv_flavodox_OxRed"/>
</dbReference>
<dbReference type="OrthoDB" id="9794954at2"/>
<keyword evidence="8 13" id="KW-0411">Iron-sulfur</keyword>
<name>A0A317MZD5_9GAMM</name>
<dbReference type="Pfam" id="PF12838">
    <property type="entry name" value="Fer4_7"/>
    <property type="match status" value="1"/>
</dbReference>
<feature type="binding site" evidence="11">
    <location>
        <position position="865"/>
    </location>
    <ligand>
        <name>thiamine diphosphate</name>
        <dbReference type="ChEBI" id="CHEBI:58937"/>
    </ligand>
</feature>
<dbReference type="SUPFAM" id="SSF54862">
    <property type="entry name" value="4Fe-4S ferredoxins"/>
    <property type="match status" value="1"/>
</dbReference>
<comment type="cofactor">
    <cofactor evidence="13">
        <name>[4Fe-4S] cluster</name>
        <dbReference type="ChEBI" id="CHEBI:49883"/>
    </cofactor>
    <text evidence="13">Binds 3 [4Fe-4S] clusters per subunit.</text>
</comment>
<dbReference type="FunFam" id="3.40.920.10:FF:000001">
    <property type="entry name" value="Pyruvate:ferredoxin (Flavodoxin) oxidoreductase"/>
    <property type="match status" value="1"/>
</dbReference>
<dbReference type="CDD" id="cd03377">
    <property type="entry name" value="TPP_PFOR_PNO"/>
    <property type="match status" value="1"/>
</dbReference>
<feature type="binding site" evidence="11">
    <location>
        <position position="842"/>
    </location>
    <ligand>
        <name>thiamine diphosphate</name>
        <dbReference type="ChEBI" id="CHEBI:58937"/>
    </ligand>
</feature>
<dbReference type="Pfam" id="PF01558">
    <property type="entry name" value="POR"/>
    <property type="match status" value="1"/>
</dbReference>